<evidence type="ECO:0000256" key="1">
    <source>
        <dbReference type="SAM" id="SignalP"/>
    </source>
</evidence>
<dbReference type="OrthoDB" id="89086at2759"/>
<gene>
    <name evidence="2" type="ORF">BKA67DRAFT_530478</name>
</gene>
<evidence type="ECO:0000313" key="2">
    <source>
        <dbReference type="EMBL" id="KAH6660381.1"/>
    </source>
</evidence>
<dbReference type="Proteomes" id="UP000758603">
    <property type="component" value="Unassembled WGS sequence"/>
</dbReference>
<reference evidence="2" key="1">
    <citation type="journal article" date="2021" name="Nat. Commun.">
        <title>Genetic determinants of endophytism in the Arabidopsis root mycobiome.</title>
        <authorList>
            <person name="Mesny F."/>
            <person name="Miyauchi S."/>
            <person name="Thiergart T."/>
            <person name="Pickel B."/>
            <person name="Atanasova L."/>
            <person name="Karlsson M."/>
            <person name="Huettel B."/>
            <person name="Barry K.W."/>
            <person name="Haridas S."/>
            <person name="Chen C."/>
            <person name="Bauer D."/>
            <person name="Andreopoulos W."/>
            <person name="Pangilinan J."/>
            <person name="LaButti K."/>
            <person name="Riley R."/>
            <person name="Lipzen A."/>
            <person name="Clum A."/>
            <person name="Drula E."/>
            <person name="Henrissat B."/>
            <person name="Kohler A."/>
            <person name="Grigoriev I.V."/>
            <person name="Martin F.M."/>
            <person name="Hacquard S."/>
        </authorList>
    </citation>
    <scope>NUCLEOTIDE SEQUENCE</scope>
    <source>
        <strain evidence="2">MPI-SDFR-AT-0073</strain>
    </source>
</reference>
<keyword evidence="1" id="KW-0732">Signal</keyword>
<comment type="caution">
    <text evidence="2">The sequence shown here is derived from an EMBL/GenBank/DDBJ whole genome shotgun (WGS) entry which is preliminary data.</text>
</comment>
<protein>
    <submittedName>
        <fullName evidence="2">Necrosis inducing protein-domain-containing protein</fullName>
    </submittedName>
</protein>
<accession>A0A9P8UYJ5</accession>
<feature type="signal peptide" evidence="1">
    <location>
        <begin position="1"/>
        <end position="19"/>
    </location>
</feature>
<dbReference type="PANTHER" id="PTHR33657">
    <property type="entry name" value="DOMAIN PROTEIN, PUTATIVE (AFU_ORTHOLOGUE AFUA_5G00600)-RELATED"/>
    <property type="match status" value="1"/>
</dbReference>
<dbReference type="RefSeq" id="XP_045964512.1">
    <property type="nucleotide sequence ID" value="XM_046099246.1"/>
</dbReference>
<dbReference type="Pfam" id="PF05630">
    <property type="entry name" value="NPP1"/>
    <property type="match status" value="1"/>
</dbReference>
<dbReference type="AlphaFoldDB" id="A0A9P8UYJ5"/>
<dbReference type="EMBL" id="JAGPXC010000001">
    <property type="protein sequence ID" value="KAH6660381.1"/>
    <property type="molecule type" value="Genomic_DNA"/>
</dbReference>
<sequence>MVNIKVAGSIALLSVAVSASVLPVRSVQQLKRDSDTPPTALPQNADDVALSFQPVLDYDTDSCYNVPAIDAQGNLDKGLSNTYTTNTGDGCRTASYLDNQNVYSRTRCNNGWCAYMYEHYFQKDVGLEHVAGVASGHRYEWENVVIWVQDGQDHPSYVAVSEHDGYSIRSASDVRFQDHHAKVIYNKAGAGTHDFRFANEGDDAVENDKGVWIQGALVGFWGYPSVDLRDKMIQNWANNGIKCKIETAIFADYLKKSIGDHDVGSFDFNSDS</sequence>
<dbReference type="InterPro" id="IPR008701">
    <property type="entry name" value="NPP1"/>
</dbReference>
<evidence type="ECO:0000313" key="3">
    <source>
        <dbReference type="Proteomes" id="UP000758603"/>
    </source>
</evidence>
<keyword evidence="3" id="KW-1185">Reference proteome</keyword>
<name>A0A9P8UYJ5_9PEZI</name>
<dbReference type="GeneID" id="70128138"/>
<feature type="chain" id="PRO_5040181332" evidence="1">
    <location>
        <begin position="20"/>
        <end position="272"/>
    </location>
</feature>
<dbReference type="PANTHER" id="PTHR33657:SF6">
    <property type="entry name" value="SECRETED PROTEIN"/>
    <property type="match status" value="1"/>
</dbReference>
<proteinExistence type="predicted"/>
<organism evidence="2 3">
    <name type="scientific">Truncatella angustata</name>
    <dbReference type="NCBI Taxonomy" id="152316"/>
    <lineage>
        <taxon>Eukaryota</taxon>
        <taxon>Fungi</taxon>
        <taxon>Dikarya</taxon>
        <taxon>Ascomycota</taxon>
        <taxon>Pezizomycotina</taxon>
        <taxon>Sordariomycetes</taxon>
        <taxon>Xylariomycetidae</taxon>
        <taxon>Amphisphaeriales</taxon>
        <taxon>Sporocadaceae</taxon>
        <taxon>Truncatella</taxon>
    </lineage>
</organism>